<dbReference type="GO" id="GO:0051082">
    <property type="term" value="F:unfolded protein binding"/>
    <property type="evidence" value="ECO:0007669"/>
    <property type="project" value="InterPro"/>
</dbReference>
<dbReference type="Pfam" id="PF02996">
    <property type="entry name" value="Prefoldin"/>
    <property type="match status" value="1"/>
</dbReference>
<keyword evidence="2" id="KW-0175">Coiled coil</keyword>
<name>A0A9N9S2G9_9DIPT</name>
<dbReference type="GO" id="GO:0005737">
    <property type="term" value="C:cytoplasm"/>
    <property type="evidence" value="ECO:0007669"/>
    <property type="project" value="TreeGrafter"/>
</dbReference>
<reference evidence="3" key="1">
    <citation type="submission" date="2022-01" db="EMBL/GenBank/DDBJ databases">
        <authorList>
            <person name="King R."/>
        </authorList>
    </citation>
    <scope>NUCLEOTIDE SEQUENCE</scope>
</reference>
<dbReference type="GO" id="GO:0016272">
    <property type="term" value="C:prefoldin complex"/>
    <property type="evidence" value="ECO:0007669"/>
    <property type="project" value="InterPro"/>
</dbReference>
<dbReference type="CDD" id="cd23158">
    <property type="entry name" value="Prefoldin_UXT"/>
    <property type="match status" value="1"/>
</dbReference>
<gene>
    <name evidence="3" type="ORF">CHIRRI_LOCUS10825</name>
</gene>
<dbReference type="Gene3D" id="1.10.287.370">
    <property type="match status" value="1"/>
</dbReference>
<dbReference type="InterPro" id="IPR004127">
    <property type="entry name" value="Prefoldin_subunit_alpha"/>
</dbReference>
<accession>A0A9N9S2G9</accession>
<evidence type="ECO:0000256" key="1">
    <source>
        <dbReference type="ARBA" id="ARBA00010048"/>
    </source>
</evidence>
<feature type="coiled-coil region" evidence="2">
    <location>
        <begin position="15"/>
        <end position="42"/>
    </location>
</feature>
<dbReference type="GO" id="GO:1990115">
    <property type="term" value="P:RNA polymerase III assembly"/>
    <property type="evidence" value="ECO:0007669"/>
    <property type="project" value="TreeGrafter"/>
</dbReference>
<proteinExistence type="inferred from homology"/>
<organism evidence="3 4">
    <name type="scientific">Chironomus riparius</name>
    <dbReference type="NCBI Taxonomy" id="315576"/>
    <lineage>
        <taxon>Eukaryota</taxon>
        <taxon>Metazoa</taxon>
        <taxon>Ecdysozoa</taxon>
        <taxon>Arthropoda</taxon>
        <taxon>Hexapoda</taxon>
        <taxon>Insecta</taxon>
        <taxon>Pterygota</taxon>
        <taxon>Neoptera</taxon>
        <taxon>Endopterygota</taxon>
        <taxon>Diptera</taxon>
        <taxon>Nematocera</taxon>
        <taxon>Chironomoidea</taxon>
        <taxon>Chironomidae</taxon>
        <taxon>Chironominae</taxon>
        <taxon>Chironomus</taxon>
    </lineage>
</organism>
<dbReference type="NCBIfam" id="TIGR00293">
    <property type="entry name" value="prefoldin subunit alpha"/>
    <property type="match status" value="1"/>
</dbReference>
<dbReference type="PANTHER" id="PTHR12674:SF2">
    <property type="entry name" value="PREFOLDIN SUBUNIT 5"/>
    <property type="match status" value="1"/>
</dbReference>
<dbReference type="InterPro" id="IPR009053">
    <property type="entry name" value="Prefoldin"/>
</dbReference>
<evidence type="ECO:0000313" key="3">
    <source>
        <dbReference type="EMBL" id="CAG9807979.1"/>
    </source>
</evidence>
<keyword evidence="4" id="KW-1185">Reference proteome</keyword>
<dbReference type="Proteomes" id="UP001153620">
    <property type="component" value="Chromosome 3"/>
</dbReference>
<evidence type="ECO:0000313" key="4">
    <source>
        <dbReference type="Proteomes" id="UP001153620"/>
    </source>
</evidence>
<dbReference type="AlphaFoldDB" id="A0A9N9S2G9"/>
<dbReference type="PANTHER" id="PTHR12674">
    <property type="entry name" value="PREFOLDIN SUBUNIT 5"/>
    <property type="match status" value="1"/>
</dbReference>
<dbReference type="OrthoDB" id="433124at2759"/>
<protein>
    <submittedName>
        <fullName evidence="3">Uncharacterized protein</fullName>
    </submittedName>
</protein>
<reference evidence="3" key="2">
    <citation type="submission" date="2022-10" db="EMBL/GenBank/DDBJ databases">
        <authorList>
            <consortium name="ENA_rothamsted_submissions"/>
            <consortium name="culmorum"/>
            <person name="King R."/>
        </authorList>
    </citation>
    <scope>NUCLEOTIDE SEQUENCE</scope>
</reference>
<dbReference type="SUPFAM" id="SSF46579">
    <property type="entry name" value="Prefoldin"/>
    <property type="match status" value="1"/>
</dbReference>
<evidence type="ECO:0000256" key="2">
    <source>
        <dbReference type="SAM" id="Coils"/>
    </source>
</evidence>
<dbReference type="GO" id="GO:0006457">
    <property type="term" value="P:protein folding"/>
    <property type="evidence" value="ECO:0007669"/>
    <property type="project" value="InterPro"/>
</dbReference>
<comment type="similarity">
    <text evidence="1">Belongs to the prefoldin subunit alpha family.</text>
</comment>
<dbReference type="EMBL" id="OU895879">
    <property type="protein sequence ID" value="CAG9807979.1"/>
    <property type="molecule type" value="Genomic_DNA"/>
</dbReference>
<dbReference type="GO" id="GO:1990113">
    <property type="term" value="P:RNA polymerase I assembly"/>
    <property type="evidence" value="ECO:0007669"/>
    <property type="project" value="TreeGrafter"/>
</dbReference>
<dbReference type="InterPro" id="IPR011599">
    <property type="entry name" value="PFD_alpha_archaea"/>
</dbReference>
<dbReference type="GO" id="GO:1990114">
    <property type="term" value="P:RNA polymerase II core complex assembly"/>
    <property type="evidence" value="ECO:0007669"/>
    <property type="project" value="TreeGrafter"/>
</dbReference>
<sequence length="144" mass="16560">MSRPKSTEEIEYFLNDKLKVELGNLENALNKSNEDVMEYIQLEKTIEFIKTNKSDGFKTQIDVGTNMFMEASVDKIEPILINVGLNVYLELSIEEALKFLGQKIKILNKESEVIREESLKVRAEIKILLMYLAERKGFAPSEIV</sequence>